<dbReference type="GO" id="GO:0015986">
    <property type="term" value="P:proton motive force-driven ATP synthesis"/>
    <property type="evidence" value="ECO:0007669"/>
    <property type="project" value="InterPro"/>
</dbReference>
<evidence type="ECO:0000256" key="6">
    <source>
        <dbReference type="ARBA" id="ARBA00022692"/>
    </source>
</evidence>
<evidence type="ECO:0000256" key="11">
    <source>
        <dbReference type="ARBA" id="ARBA00023136"/>
    </source>
</evidence>
<evidence type="ECO:0000256" key="9">
    <source>
        <dbReference type="ARBA" id="ARBA00023065"/>
    </source>
</evidence>
<evidence type="ECO:0000256" key="5">
    <source>
        <dbReference type="ARBA" id="ARBA00022547"/>
    </source>
</evidence>
<dbReference type="EMBL" id="KX673204">
    <property type="protein sequence ID" value="APD14944.1"/>
    <property type="molecule type" value="Genomic_DNA"/>
</dbReference>
<keyword evidence="9 12" id="KW-0406">Ion transport</keyword>
<keyword evidence="11 13" id="KW-0472">Membrane</keyword>
<keyword evidence="4 12" id="KW-0813">Transport</keyword>
<dbReference type="GO" id="GO:0045259">
    <property type="term" value="C:proton-transporting ATP synthase complex"/>
    <property type="evidence" value="ECO:0007669"/>
    <property type="project" value="UniProtKB-KW"/>
</dbReference>
<comment type="subunit">
    <text evidence="3">F-type ATPases have 2 components, CF(1) - the catalytic core - and CF(0) - the membrane proton channel.</text>
</comment>
<dbReference type="AlphaFoldDB" id="A0A1J0M4L3"/>
<evidence type="ECO:0000313" key="14">
    <source>
        <dbReference type="EMBL" id="APD14944.1"/>
    </source>
</evidence>
<keyword evidence="8 13" id="KW-1133">Transmembrane helix</keyword>
<gene>
    <name evidence="14" type="primary">ATP8</name>
</gene>
<dbReference type="GO" id="GO:0015078">
    <property type="term" value="F:proton transmembrane transporter activity"/>
    <property type="evidence" value="ECO:0007669"/>
    <property type="project" value="InterPro"/>
</dbReference>
<keyword evidence="7 12" id="KW-0375">Hydrogen ion transport</keyword>
<evidence type="ECO:0000256" key="2">
    <source>
        <dbReference type="ARBA" id="ARBA00008892"/>
    </source>
</evidence>
<evidence type="ECO:0000256" key="3">
    <source>
        <dbReference type="ARBA" id="ARBA00011291"/>
    </source>
</evidence>
<keyword evidence="10 12" id="KW-0496">Mitochondrion</keyword>
<reference evidence="14" key="1">
    <citation type="journal article" date="2016" name="Sci. Rep.">
        <title>Molecular phylogeny of Polyneoptera (Insecta) inferred from expanded mitogenomic data.</title>
        <authorList>
            <person name="Song N."/>
            <person name="Li H."/>
            <person name="Song F."/>
            <person name="Cai W."/>
        </authorList>
    </citation>
    <scope>NUCLEOTIDE SEQUENCE</scope>
</reference>
<evidence type="ECO:0000256" key="8">
    <source>
        <dbReference type="ARBA" id="ARBA00022989"/>
    </source>
</evidence>
<dbReference type="GO" id="GO:0031966">
    <property type="term" value="C:mitochondrial membrane"/>
    <property type="evidence" value="ECO:0007669"/>
    <property type="project" value="UniProtKB-SubCell"/>
</dbReference>
<organism evidence="14">
    <name type="scientific">Tridactylus sp. NS-2016</name>
    <dbReference type="NCBI Taxonomy" id="1914572"/>
    <lineage>
        <taxon>Eukaryota</taxon>
        <taxon>Metazoa</taxon>
        <taxon>Ecdysozoa</taxon>
        <taxon>Arthropoda</taxon>
        <taxon>Hexapoda</taxon>
        <taxon>Insecta</taxon>
        <taxon>Pterygota</taxon>
        <taxon>Neoptera</taxon>
        <taxon>Polyneoptera</taxon>
        <taxon>Orthoptera</taxon>
        <taxon>Caelifera</taxon>
        <taxon>Tridactylidea</taxon>
        <taxon>Tridactyloidea</taxon>
        <taxon>Tridactylidae</taxon>
        <taxon>Tridactylus</taxon>
    </lineage>
</organism>
<keyword evidence="6 12" id="KW-0812">Transmembrane</keyword>
<evidence type="ECO:0000256" key="4">
    <source>
        <dbReference type="ARBA" id="ARBA00022448"/>
    </source>
</evidence>
<evidence type="ECO:0000256" key="12">
    <source>
        <dbReference type="RuleBase" id="RU003661"/>
    </source>
</evidence>
<comment type="similarity">
    <text evidence="2 12">Belongs to the ATPase protein 8 family.</text>
</comment>
<sequence length="52" mass="6256">MPQMSPLMWTSLFIIFSISLILFSTLNFFSYYQLNPSSKKLKFPQSSLMWKW</sequence>
<geneLocation type="mitochondrion" evidence="14"/>
<feature type="transmembrane region" description="Helical" evidence="13">
    <location>
        <begin position="12"/>
        <end position="32"/>
    </location>
</feature>
<keyword evidence="5 12" id="KW-0138">CF(0)</keyword>
<evidence type="ECO:0000256" key="7">
    <source>
        <dbReference type="ARBA" id="ARBA00022781"/>
    </source>
</evidence>
<protein>
    <recommendedName>
        <fullName evidence="12">ATP synthase complex subunit 8</fullName>
    </recommendedName>
</protein>
<accession>A0A1J0M4L3</accession>
<name>A0A1J0M4L3_9ORTH</name>
<evidence type="ECO:0000256" key="13">
    <source>
        <dbReference type="SAM" id="Phobius"/>
    </source>
</evidence>
<evidence type="ECO:0000256" key="10">
    <source>
        <dbReference type="ARBA" id="ARBA00023128"/>
    </source>
</evidence>
<comment type="subcellular location">
    <subcellularLocation>
        <location evidence="1 12">Mitochondrion membrane</location>
        <topology evidence="1 12">Single-pass membrane protein</topology>
    </subcellularLocation>
</comment>
<proteinExistence type="inferred from homology"/>
<dbReference type="Pfam" id="PF00895">
    <property type="entry name" value="ATP-synt_8"/>
    <property type="match status" value="1"/>
</dbReference>
<dbReference type="InterPro" id="IPR001421">
    <property type="entry name" value="ATP8_metazoa"/>
</dbReference>
<evidence type="ECO:0000256" key="1">
    <source>
        <dbReference type="ARBA" id="ARBA00004304"/>
    </source>
</evidence>